<keyword evidence="3 4" id="KW-0546">Nucleotide metabolism</keyword>
<comment type="caution">
    <text evidence="5">The sequence shown here is derived from an EMBL/GenBank/DDBJ whole genome shotgun (WGS) entry which is preliminary data.</text>
</comment>
<comment type="similarity">
    <text evidence="4">Belongs to the Maf family. YhdE subfamily.</text>
</comment>
<keyword evidence="4" id="KW-0963">Cytoplasm</keyword>
<name>A0A2P2DFK8_9LEPT</name>
<dbReference type="PIRSF" id="PIRSF006305">
    <property type="entry name" value="Maf"/>
    <property type="match status" value="1"/>
</dbReference>
<comment type="catalytic activity">
    <reaction evidence="4">
        <text>UTP + H2O = UMP + diphosphate + H(+)</text>
        <dbReference type="Rhea" id="RHEA:29395"/>
        <dbReference type="ChEBI" id="CHEBI:15377"/>
        <dbReference type="ChEBI" id="CHEBI:15378"/>
        <dbReference type="ChEBI" id="CHEBI:33019"/>
        <dbReference type="ChEBI" id="CHEBI:46398"/>
        <dbReference type="ChEBI" id="CHEBI:57865"/>
        <dbReference type="EC" id="3.6.1.9"/>
    </reaction>
</comment>
<dbReference type="CDD" id="cd00555">
    <property type="entry name" value="Maf"/>
    <property type="match status" value="1"/>
</dbReference>
<comment type="cofactor">
    <cofactor evidence="1 4">
        <name>a divalent metal cation</name>
        <dbReference type="ChEBI" id="CHEBI:60240"/>
    </cofactor>
</comment>
<dbReference type="RefSeq" id="WP_108960349.1">
    <property type="nucleotide sequence ID" value="NZ_BFAZ01000009.1"/>
</dbReference>
<gene>
    <name evidence="5" type="ORF">LPTSP2_27100</name>
</gene>
<accession>A0A2P2DFK8</accession>
<dbReference type="Proteomes" id="UP000245206">
    <property type="component" value="Unassembled WGS sequence"/>
</dbReference>
<sequence length="191" mass="22460">MFVLKSASPRRKQILSDLGFLFLIQPEHIDESQYKNENPLEYLERMVHSKLGDLFEPYNLYLACDTIVVHKNEILHKPVDEVDAFRILKYLSGKEHSVFSGAVLRNGSGSDFFYEETLIQFKDWNDSEIQTYIKEYNPFDKAGSYGIQDKNGPVKMWKGSYLNVLGFPFRSFLARHELWIRSWEDGFMRKD</sequence>
<keyword evidence="2 4" id="KW-0378">Hydrolase</keyword>
<comment type="subcellular location">
    <subcellularLocation>
        <location evidence="4">Cytoplasm</location>
    </subcellularLocation>
</comment>
<dbReference type="InterPro" id="IPR029001">
    <property type="entry name" value="ITPase-like_fam"/>
</dbReference>
<feature type="site" description="Important for substrate specificity" evidence="4">
    <location>
        <position position="148"/>
    </location>
</feature>
<dbReference type="PANTHER" id="PTHR43213">
    <property type="entry name" value="BIFUNCTIONAL DTTP/UTP PYROPHOSPHATASE/METHYLTRANSFERASE PROTEIN-RELATED"/>
    <property type="match status" value="1"/>
</dbReference>
<dbReference type="GO" id="GO:0009117">
    <property type="term" value="P:nucleotide metabolic process"/>
    <property type="evidence" value="ECO:0007669"/>
    <property type="project" value="UniProtKB-KW"/>
</dbReference>
<evidence type="ECO:0000256" key="1">
    <source>
        <dbReference type="ARBA" id="ARBA00001968"/>
    </source>
</evidence>
<evidence type="ECO:0000313" key="5">
    <source>
        <dbReference type="EMBL" id="GBF43413.1"/>
    </source>
</evidence>
<organism evidence="5 6">
    <name type="scientific">Leptospira ellinghausenii</name>
    <dbReference type="NCBI Taxonomy" id="1917822"/>
    <lineage>
        <taxon>Bacteria</taxon>
        <taxon>Pseudomonadati</taxon>
        <taxon>Spirochaetota</taxon>
        <taxon>Spirochaetia</taxon>
        <taxon>Leptospirales</taxon>
        <taxon>Leptospiraceae</taxon>
        <taxon>Leptospira</taxon>
    </lineage>
</organism>
<proteinExistence type="inferred from homology"/>
<protein>
    <recommendedName>
        <fullName evidence="4">dTTP/UTP pyrophosphatase</fullName>
        <shortName evidence="4">dTTPase/UTPase</shortName>
        <ecNumber evidence="4">3.6.1.9</ecNumber>
    </recommendedName>
    <alternativeName>
        <fullName evidence="4">Nucleoside triphosphate pyrophosphatase</fullName>
    </alternativeName>
    <alternativeName>
        <fullName evidence="4">Nucleotide pyrophosphatase</fullName>
        <shortName evidence="4">Nucleotide PPase</shortName>
    </alternativeName>
</protein>
<dbReference type="Pfam" id="PF02545">
    <property type="entry name" value="Maf"/>
    <property type="match status" value="1"/>
</dbReference>
<dbReference type="SUPFAM" id="SSF52972">
    <property type="entry name" value="ITPase-like"/>
    <property type="match status" value="1"/>
</dbReference>
<reference evidence="6" key="1">
    <citation type="journal article" date="2019" name="Microbiol. Immunol.">
        <title>Molecular and phenotypic characterization of Leptospira johnsonii sp. nov., Leptospira ellinghausenii sp. nov. and Leptospira ryugenii sp. nov. isolated from soil and water in Japan.</title>
        <authorList>
            <person name="Masuzawa T."/>
            <person name="Saito M."/>
            <person name="Nakao R."/>
            <person name="Nikaido Y."/>
            <person name="Matsumoto M."/>
            <person name="Ogawa M."/>
            <person name="Yokoyama M."/>
            <person name="Hidaka Y."/>
            <person name="Tomita J."/>
            <person name="Sakakibara K."/>
            <person name="Suzuki K."/>
            <person name="Yasuda S."/>
            <person name="Sato H."/>
            <person name="Yamaguchi M."/>
            <person name="Yoshida S.I."/>
            <person name="Koizumi N."/>
            <person name="Kawamura Y."/>
        </authorList>
    </citation>
    <scope>NUCLEOTIDE SEQUENCE [LARGE SCALE GENOMIC DNA]</scope>
    <source>
        <strain evidence="6">E18</strain>
    </source>
</reference>
<evidence type="ECO:0000313" key="6">
    <source>
        <dbReference type="Proteomes" id="UP000245206"/>
    </source>
</evidence>
<evidence type="ECO:0000256" key="2">
    <source>
        <dbReference type="ARBA" id="ARBA00022801"/>
    </source>
</evidence>
<feature type="site" description="Important for substrate specificity" evidence="4">
    <location>
        <position position="66"/>
    </location>
</feature>
<dbReference type="EMBL" id="BFAZ01000009">
    <property type="protein sequence ID" value="GBF43413.1"/>
    <property type="molecule type" value="Genomic_DNA"/>
</dbReference>
<dbReference type="OrthoDB" id="9807767at2"/>
<comment type="function">
    <text evidence="4">Nucleoside triphosphate pyrophosphatase that hydrolyzes dTTP and UTP. May have a dual role in cell division arrest and in preventing the incorporation of modified nucleotides into cellular nucleic acids.</text>
</comment>
<feature type="active site" description="Proton acceptor" evidence="4">
    <location>
        <position position="65"/>
    </location>
</feature>
<comment type="catalytic activity">
    <reaction evidence="4">
        <text>dTTP + H2O = dTMP + diphosphate + H(+)</text>
        <dbReference type="Rhea" id="RHEA:28534"/>
        <dbReference type="ChEBI" id="CHEBI:15377"/>
        <dbReference type="ChEBI" id="CHEBI:15378"/>
        <dbReference type="ChEBI" id="CHEBI:33019"/>
        <dbReference type="ChEBI" id="CHEBI:37568"/>
        <dbReference type="ChEBI" id="CHEBI:63528"/>
        <dbReference type="EC" id="3.6.1.9"/>
    </reaction>
</comment>
<dbReference type="GO" id="GO:0005737">
    <property type="term" value="C:cytoplasm"/>
    <property type="evidence" value="ECO:0007669"/>
    <property type="project" value="UniProtKB-SubCell"/>
</dbReference>
<dbReference type="EC" id="3.6.1.9" evidence="4"/>
<feature type="site" description="Important for substrate specificity" evidence="4">
    <location>
        <position position="10"/>
    </location>
</feature>
<evidence type="ECO:0000256" key="4">
    <source>
        <dbReference type="HAMAP-Rule" id="MF_00528"/>
    </source>
</evidence>
<dbReference type="PANTHER" id="PTHR43213:SF5">
    <property type="entry name" value="BIFUNCTIONAL DTTP_UTP PYROPHOSPHATASE_METHYLTRANSFERASE PROTEIN-RELATED"/>
    <property type="match status" value="1"/>
</dbReference>
<dbReference type="AlphaFoldDB" id="A0A2P2DFK8"/>
<dbReference type="GO" id="GO:0036221">
    <property type="term" value="F:UTP diphosphatase activity"/>
    <property type="evidence" value="ECO:0007669"/>
    <property type="project" value="RHEA"/>
</dbReference>
<dbReference type="Gene3D" id="3.90.950.10">
    <property type="match status" value="1"/>
</dbReference>
<keyword evidence="6" id="KW-1185">Reference proteome</keyword>
<dbReference type="HAMAP" id="MF_00528">
    <property type="entry name" value="Maf"/>
    <property type="match status" value="1"/>
</dbReference>
<evidence type="ECO:0000256" key="3">
    <source>
        <dbReference type="ARBA" id="ARBA00023080"/>
    </source>
</evidence>
<comment type="caution">
    <text evidence="4">Lacks conserved residue(s) required for the propagation of feature annotation.</text>
</comment>
<dbReference type="InterPro" id="IPR003697">
    <property type="entry name" value="Maf-like"/>
</dbReference>
<dbReference type="GO" id="GO:0036218">
    <property type="term" value="F:dTTP diphosphatase activity"/>
    <property type="evidence" value="ECO:0007669"/>
    <property type="project" value="RHEA"/>
</dbReference>